<name>A0AAN9AB71_HALRR</name>
<comment type="caution">
    <text evidence="2">The sequence shown here is derived from an EMBL/GenBank/DDBJ whole genome shotgun (WGS) entry which is preliminary data.</text>
</comment>
<evidence type="ECO:0000313" key="3">
    <source>
        <dbReference type="Proteomes" id="UP001381693"/>
    </source>
</evidence>
<keyword evidence="3" id="KW-1185">Reference proteome</keyword>
<feature type="signal peptide" evidence="1">
    <location>
        <begin position="1"/>
        <end position="23"/>
    </location>
</feature>
<gene>
    <name evidence="2" type="ORF">SK128_021202</name>
</gene>
<evidence type="ECO:0000256" key="1">
    <source>
        <dbReference type="SAM" id="SignalP"/>
    </source>
</evidence>
<proteinExistence type="predicted"/>
<dbReference type="AlphaFoldDB" id="A0AAN9AB71"/>
<dbReference type="Proteomes" id="UP001381693">
    <property type="component" value="Unassembled WGS sequence"/>
</dbReference>
<organism evidence="2 3">
    <name type="scientific">Halocaridina rubra</name>
    <name type="common">Hawaiian red shrimp</name>
    <dbReference type="NCBI Taxonomy" id="373956"/>
    <lineage>
        <taxon>Eukaryota</taxon>
        <taxon>Metazoa</taxon>
        <taxon>Ecdysozoa</taxon>
        <taxon>Arthropoda</taxon>
        <taxon>Crustacea</taxon>
        <taxon>Multicrustacea</taxon>
        <taxon>Malacostraca</taxon>
        <taxon>Eumalacostraca</taxon>
        <taxon>Eucarida</taxon>
        <taxon>Decapoda</taxon>
        <taxon>Pleocyemata</taxon>
        <taxon>Caridea</taxon>
        <taxon>Atyoidea</taxon>
        <taxon>Atyidae</taxon>
        <taxon>Halocaridina</taxon>
    </lineage>
</organism>
<feature type="chain" id="PRO_5043020048" evidence="1">
    <location>
        <begin position="24"/>
        <end position="103"/>
    </location>
</feature>
<dbReference type="EMBL" id="JAXCGZ010009199">
    <property type="protein sequence ID" value="KAK7077347.1"/>
    <property type="molecule type" value="Genomic_DNA"/>
</dbReference>
<evidence type="ECO:0000313" key="2">
    <source>
        <dbReference type="EMBL" id="KAK7077347.1"/>
    </source>
</evidence>
<protein>
    <submittedName>
        <fullName evidence="2">Uncharacterized protein</fullName>
    </submittedName>
</protein>
<accession>A0AAN9AB71</accession>
<reference evidence="2 3" key="1">
    <citation type="submission" date="2023-11" db="EMBL/GenBank/DDBJ databases">
        <title>Halocaridina rubra genome assembly.</title>
        <authorList>
            <person name="Smith C."/>
        </authorList>
    </citation>
    <scope>NUCLEOTIDE SEQUENCE [LARGE SCALE GENOMIC DNA]</scope>
    <source>
        <strain evidence="2">EP-1</strain>
        <tissue evidence="2">Whole</tissue>
    </source>
</reference>
<keyword evidence="1" id="KW-0732">Signal</keyword>
<sequence>MASIRSVISLLMIAVVFAALSHALVLCPTYPGCCDTQSCGSLCPDCEQQSHFTMTAKLLSSRPQPCALVGNLLDLENFGSSSALGEMFDSELHCLVCFSKGEK</sequence>